<name>A0A0A9CY65_ARUDO</name>
<reference evidence="1" key="2">
    <citation type="journal article" date="2015" name="Data Brief">
        <title>Shoot transcriptome of the giant reed, Arundo donax.</title>
        <authorList>
            <person name="Barrero R.A."/>
            <person name="Guerrero F.D."/>
            <person name="Moolhuijzen P."/>
            <person name="Goolsby J.A."/>
            <person name="Tidwell J."/>
            <person name="Bellgard S.E."/>
            <person name="Bellgard M.I."/>
        </authorList>
    </citation>
    <scope>NUCLEOTIDE SEQUENCE</scope>
    <source>
        <tissue evidence="1">Shoot tissue taken approximately 20 cm above the soil surface</tissue>
    </source>
</reference>
<proteinExistence type="predicted"/>
<dbReference type="EMBL" id="GBRH01216621">
    <property type="protein sequence ID" value="JAD81274.1"/>
    <property type="molecule type" value="Transcribed_RNA"/>
</dbReference>
<protein>
    <submittedName>
        <fullName evidence="1">AGO902</fullName>
    </submittedName>
</protein>
<evidence type="ECO:0000313" key="1">
    <source>
        <dbReference type="EMBL" id="JAD81274.1"/>
    </source>
</evidence>
<organism evidence="1">
    <name type="scientific">Arundo donax</name>
    <name type="common">Giant reed</name>
    <name type="synonym">Donax arundinaceus</name>
    <dbReference type="NCBI Taxonomy" id="35708"/>
    <lineage>
        <taxon>Eukaryota</taxon>
        <taxon>Viridiplantae</taxon>
        <taxon>Streptophyta</taxon>
        <taxon>Embryophyta</taxon>
        <taxon>Tracheophyta</taxon>
        <taxon>Spermatophyta</taxon>
        <taxon>Magnoliopsida</taxon>
        <taxon>Liliopsida</taxon>
        <taxon>Poales</taxon>
        <taxon>Poaceae</taxon>
        <taxon>PACMAD clade</taxon>
        <taxon>Arundinoideae</taxon>
        <taxon>Arundineae</taxon>
        <taxon>Arundo</taxon>
    </lineage>
</organism>
<reference evidence="1" key="1">
    <citation type="submission" date="2014-09" db="EMBL/GenBank/DDBJ databases">
        <authorList>
            <person name="Magalhaes I.L.F."/>
            <person name="Oliveira U."/>
            <person name="Santos F.R."/>
            <person name="Vidigal T.H.D.A."/>
            <person name="Brescovit A.D."/>
            <person name="Santos A.J."/>
        </authorList>
    </citation>
    <scope>NUCLEOTIDE SEQUENCE</scope>
    <source>
        <tissue evidence="1">Shoot tissue taken approximately 20 cm above the soil surface</tissue>
    </source>
</reference>
<sequence>MLFFTNTVSPSNMRMIRWLMARVLAEGSLINCCKHTVLSLLGRILHMMERNVYLLWDLFHRITLSSLLSWRKHLQGLLVEVQDMEALVKLTKSE</sequence>
<accession>A0A0A9CY65</accession>
<dbReference type="AlphaFoldDB" id="A0A0A9CY65"/>